<evidence type="ECO:0000256" key="5">
    <source>
        <dbReference type="ARBA" id="ARBA00022705"/>
    </source>
</evidence>
<keyword evidence="11 12" id="KW-0804">Transcription</keyword>
<keyword evidence="18" id="KW-1185">Reference proteome</keyword>
<dbReference type="SMART" id="SM00400">
    <property type="entry name" value="ZnF_CHCC"/>
    <property type="match status" value="1"/>
</dbReference>
<dbReference type="SUPFAM" id="SSF56731">
    <property type="entry name" value="DNA primase core"/>
    <property type="match status" value="1"/>
</dbReference>
<dbReference type="PROSITE" id="PS50880">
    <property type="entry name" value="TOPRIM"/>
    <property type="match status" value="1"/>
</dbReference>
<dbReference type="InterPro" id="IPR006171">
    <property type="entry name" value="TOPRIM_dom"/>
</dbReference>
<dbReference type="InterPro" id="IPR002694">
    <property type="entry name" value="Znf_CHC2"/>
</dbReference>
<dbReference type="SUPFAM" id="SSF57783">
    <property type="entry name" value="Zinc beta-ribbon"/>
    <property type="match status" value="1"/>
</dbReference>
<dbReference type="Gene3D" id="3.90.580.10">
    <property type="entry name" value="Zinc finger, CHC2-type domain"/>
    <property type="match status" value="1"/>
</dbReference>
<dbReference type="InterPro" id="IPR013264">
    <property type="entry name" value="DNAG_N"/>
</dbReference>
<keyword evidence="3 12" id="KW-0808">Transferase</keyword>
<keyword evidence="8 12" id="KW-0862">Zinc</keyword>
<feature type="compositionally biased region" description="Pro residues" evidence="15">
    <location>
        <begin position="505"/>
        <end position="514"/>
    </location>
</feature>
<evidence type="ECO:0000256" key="13">
    <source>
        <dbReference type="PIRNR" id="PIRNR002811"/>
    </source>
</evidence>
<reference evidence="18" key="1">
    <citation type="submission" date="2023-07" db="EMBL/GenBank/DDBJ databases">
        <title>Verminephrobacter genomes.</title>
        <authorList>
            <person name="Lund M.B."/>
        </authorList>
    </citation>
    <scope>NUCLEOTIDE SEQUENCE [LARGE SCALE GENOMIC DNA]</scope>
    <source>
        <strain evidence="18">AtM5-05</strain>
    </source>
</reference>
<keyword evidence="1 12" id="KW-0240">DNA-directed RNA polymerase</keyword>
<dbReference type="InterPro" id="IPR050219">
    <property type="entry name" value="DnaG_primase"/>
</dbReference>
<accession>A0ABT3KUK6</accession>
<keyword evidence="6 12" id="KW-0479">Metal-binding</keyword>
<dbReference type="InterPro" id="IPR006295">
    <property type="entry name" value="DNA_primase_DnaG"/>
</dbReference>
<keyword evidence="4 12" id="KW-0548">Nucleotidyltransferase</keyword>
<dbReference type="Pfam" id="PF01807">
    <property type="entry name" value="Zn_ribbon_DnaG"/>
    <property type="match status" value="1"/>
</dbReference>
<dbReference type="EC" id="2.7.7.101" evidence="12"/>
<sequence>MTIPQSFIQELLTRVDVVDIVGRHVVLKKGGANFMGLCPFHGEKSPSFSVSPAKQFYHCFGCGKNGNAIGFLMEHAGMGFVDAVQDLARQVGLQVPDDGLLSPQDRERADTIRRRQATLSEVLEKAAEAYRSQLHTSPRAMAYFKGRGVSDAVAERYGLGYAPEGWRSLASVFAQYDDPLLEESGLVIVQDEGGKRYDRFRDRVMFPIRNVKGECMGFGGRVLGEDKPKYLNSPETPVFHKGRELYGLFEARTAIREQGYALVAEGYMDVVALAQLGFPNAVATLGTACTPEHVQKLLRFTESVVFSFDGDAAGRRAARKALDAALPHAGDTRSIKFLFLPAEHDPDSFIRAHGTQAFARHVDEAVPLSRFLVDAASAGCDLGSAEGRAHMASNARPLWSALPDGVLRRQLLSELAQLAQLNARDLADIWTPAGAHPAQAGGPPRMHLPQEDAPPWANLPAPENWQHGAADSGHGRYAAQTGSGLRKGANWPGGSWKKRDAVRWPPQPRLPRTPPASRVDHAARLLLSHMDFLEDLTHDDHAILCAQPAPHGPLFAWLEEQFHELGPLAWAVLRESLREHECEALAHKVMTGAHAQTEGDLQELRLELRDLLNRMQIEDIKEQQKLLVLQAQQDPSVLERYRALEQRRNALLNAAAKTA</sequence>
<keyword evidence="5 12" id="KW-0235">DNA replication</keyword>
<dbReference type="Gene3D" id="1.20.50.20">
    <property type="entry name" value="DnaG, RNA polymerase domain, helical bundle"/>
    <property type="match status" value="1"/>
</dbReference>
<evidence type="ECO:0000256" key="4">
    <source>
        <dbReference type="ARBA" id="ARBA00022695"/>
    </source>
</evidence>
<feature type="zinc finger region" description="CHC2-type" evidence="12">
    <location>
        <begin position="38"/>
        <end position="62"/>
    </location>
</feature>
<evidence type="ECO:0000256" key="2">
    <source>
        <dbReference type="ARBA" id="ARBA00022515"/>
    </source>
</evidence>
<evidence type="ECO:0000256" key="12">
    <source>
        <dbReference type="HAMAP-Rule" id="MF_00974"/>
    </source>
</evidence>
<comment type="domain">
    <text evidence="12">Contains an N-terminal zinc-binding domain, a central core domain that contains the primase activity, and a C-terminal DnaB-binding domain.</text>
</comment>
<keyword evidence="2 12" id="KW-0639">Primosome</keyword>
<dbReference type="InterPro" id="IPR034151">
    <property type="entry name" value="TOPRIM_DnaG_bac"/>
</dbReference>
<keyword evidence="9" id="KW-0460">Magnesium</keyword>
<protein>
    <recommendedName>
        <fullName evidence="12 13">DNA primase</fullName>
        <ecNumber evidence="12">2.7.7.101</ecNumber>
    </recommendedName>
</protein>
<dbReference type="Proteomes" id="UP001208935">
    <property type="component" value="Unassembled WGS sequence"/>
</dbReference>
<evidence type="ECO:0000313" key="17">
    <source>
        <dbReference type="EMBL" id="MCW5322020.1"/>
    </source>
</evidence>
<evidence type="ECO:0000259" key="16">
    <source>
        <dbReference type="PROSITE" id="PS50880"/>
    </source>
</evidence>
<dbReference type="InterPro" id="IPR036977">
    <property type="entry name" value="DNA_primase_Znf_CHC2"/>
</dbReference>
<keyword evidence="7 12" id="KW-0863">Zinc-finger</keyword>
<dbReference type="HAMAP" id="MF_00974">
    <property type="entry name" value="DNA_primase_DnaG"/>
    <property type="match status" value="1"/>
</dbReference>
<dbReference type="InterPro" id="IPR037068">
    <property type="entry name" value="DNA_primase_core_N_sf"/>
</dbReference>
<name>A0ABT3KUK6_9BURK</name>
<dbReference type="PANTHER" id="PTHR30313">
    <property type="entry name" value="DNA PRIMASE"/>
    <property type="match status" value="1"/>
</dbReference>
<feature type="region of interest" description="Disordered" evidence="15">
    <location>
        <begin position="466"/>
        <end position="516"/>
    </location>
</feature>
<dbReference type="Pfam" id="PF10410">
    <property type="entry name" value="DnaB_bind"/>
    <property type="match status" value="1"/>
</dbReference>
<feature type="domain" description="Toprim" evidence="16">
    <location>
        <begin position="259"/>
        <end position="341"/>
    </location>
</feature>
<comment type="subunit">
    <text evidence="12">Monomer. Interacts with DnaB.</text>
</comment>
<evidence type="ECO:0000313" key="18">
    <source>
        <dbReference type="Proteomes" id="UP001208935"/>
    </source>
</evidence>
<comment type="cofactor">
    <cofactor evidence="12 13">
        <name>Zn(2+)</name>
        <dbReference type="ChEBI" id="CHEBI:29105"/>
    </cofactor>
    <text evidence="12 13">Binds 1 zinc ion per monomer.</text>
</comment>
<dbReference type="NCBIfam" id="TIGR01391">
    <property type="entry name" value="dnaG"/>
    <property type="match status" value="1"/>
</dbReference>
<evidence type="ECO:0000256" key="10">
    <source>
        <dbReference type="ARBA" id="ARBA00023125"/>
    </source>
</evidence>
<evidence type="ECO:0000256" key="15">
    <source>
        <dbReference type="SAM" id="MobiDB-lite"/>
    </source>
</evidence>
<evidence type="ECO:0000256" key="8">
    <source>
        <dbReference type="ARBA" id="ARBA00022833"/>
    </source>
</evidence>
<evidence type="ECO:0000256" key="11">
    <source>
        <dbReference type="ARBA" id="ARBA00023163"/>
    </source>
</evidence>
<dbReference type="Pfam" id="PF13155">
    <property type="entry name" value="Toprim_2"/>
    <property type="match status" value="1"/>
</dbReference>
<dbReference type="InterPro" id="IPR030846">
    <property type="entry name" value="DnaG_bac"/>
</dbReference>
<proteinExistence type="inferred from homology"/>
<evidence type="ECO:0000256" key="7">
    <source>
        <dbReference type="ARBA" id="ARBA00022771"/>
    </source>
</evidence>
<evidence type="ECO:0000256" key="3">
    <source>
        <dbReference type="ARBA" id="ARBA00022679"/>
    </source>
</evidence>
<dbReference type="EMBL" id="QZCW01000002">
    <property type="protein sequence ID" value="MCW5322020.1"/>
    <property type="molecule type" value="Genomic_DNA"/>
</dbReference>
<dbReference type="Gene3D" id="3.40.1360.10">
    <property type="match status" value="1"/>
</dbReference>
<dbReference type="RefSeq" id="WP_265282458.1">
    <property type="nucleotide sequence ID" value="NZ_QZCW01000002.1"/>
</dbReference>
<dbReference type="Pfam" id="PF08275">
    <property type="entry name" value="DNAG_N"/>
    <property type="match status" value="1"/>
</dbReference>
<dbReference type="PANTHER" id="PTHR30313:SF2">
    <property type="entry name" value="DNA PRIMASE"/>
    <property type="match status" value="1"/>
</dbReference>
<gene>
    <name evidence="12" type="primary">dnaG</name>
    <name evidence="17" type="ORF">D5039_12940</name>
</gene>
<organism evidence="17 18">
    <name type="scientific">Verminephrobacter aporrectodeae subsp. tuberculatae</name>
    <dbReference type="NCBI Taxonomy" id="1110392"/>
    <lineage>
        <taxon>Bacteria</taxon>
        <taxon>Pseudomonadati</taxon>
        <taxon>Pseudomonadota</taxon>
        <taxon>Betaproteobacteria</taxon>
        <taxon>Burkholderiales</taxon>
        <taxon>Comamonadaceae</taxon>
        <taxon>Verminephrobacter</taxon>
    </lineage>
</organism>
<dbReference type="Gene3D" id="3.90.980.10">
    <property type="entry name" value="DNA primase, catalytic core, N-terminal domain"/>
    <property type="match status" value="1"/>
</dbReference>
<feature type="coiled-coil region" evidence="14">
    <location>
        <begin position="594"/>
        <end position="621"/>
    </location>
</feature>
<comment type="function">
    <text evidence="12 13">RNA polymerase that catalyzes the synthesis of short RNA molecules used as primers for DNA polymerase during DNA replication.</text>
</comment>
<keyword evidence="14" id="KW-0175">Coiled coil</keyword>
<comment type="catalytic activity">
    <reaction evidence="12">
        <text>ssDNA + n NTP = ssDNA/pppN(pN)n-1 hybrid + (n-1) diphosphate.</text>
        <dbReference type="EC" id="2.7.7.101"/>
    </reaction>
</comment>
<keyword evidence="10 12" id="KW-0238">DNA-binding</keyword>
<evidence type="ECO:0000256" key="9">
    <source>
        <dbReference type="ARBA" id="ARBA00022842"/>
    </source>
</evidence>
<dbReference type="PIRSF" id="PIRSF002811">
    <property type="entry name" value="DnaG"/>
    <property type="match status" value="1"/>
</dbReference>
<comment type="similarity">
    <text evidence="12 13">Belongs to the DnaG primase family.</text>
</comment>
<dbReference type="InterPro" id="IPR019475">
    <property type="entry name" value="DNA_primase_DnaB-bd"/>
</dbReference>
<evidence type="ECO:0000256" key="14">
    <source>
        <dbReference type="SAM" id="Coils"/>
    </source>
</evidence>
<dbReference type="SMART" id="SM00493">
    <property type="entry name" value="TOPRIM"/>
    <property type="match status" value="1"/>
</dbReference>
<comment type="caution">
    <text evidence="17">The sequence shown here is derived from an EMBL/GenBank/DDBJ whole genome shotgun (WGS) entry which is preliminary data.</text>
</comment>
<evidence type="ECO:0000256" key="1">
    <source>
        <dbReference type="ARBA" id="ARBA00022478"/>
    </source>
</evidence>
<dbReference type="CDD" id="cd03364">
    <property type="entry name" value="TOPRIM_DnaG_primases"/>
    <property type="match status" value="1"/>
</dbReference>
<evidence type="ECO:0000256" key="6">
    <source>
        <dbReference type="ARBA" id="ARBA00022723"/>
    </source>
</evidence>